<dbReference type="PROSITE" id="PS51402">
    <property type="entry name" value="CATALASE_3"/>
    <property type="match status" value="1"/>
</dbReference>
<feature type="active site" evidence="12">
    <location>
        <position position="84"/>
    </location>
</feature>
<feature type="binding site" evidence="14">
    <location>
        <position position="121"/>
    </location>
    <ligand>
        <name>heme</name>
        <dbReference type="ChEBI" id="CHEBI:30413"/>
    </ligand>
</feature>
<comment type="similarity">
    <text evidence="3">Belongs to the catalase family. HPII subfamily.</text>
</comment>
<evidence type="ECO:0000256" key="16">
    <source>
        <dbReference type="RuleBase" id="RU000498"/>
    </source>
</evidence>
<keyword evidence="20" id="KW-1185">Reference proteome</keyword>
<dbReference type="Pfam" id="PF00199">
    <property type="entry name" value="Catalase"/>
    <property type="match status" value="1"/>
</dbReference>
<dbReference type="FunFam" id="2.40.180.10:FF:000003">
    <property type="entry name" value="Catalase"/>
    <property type="match status" value="1"/>
</dbReference>
<evidence type="ECO:0000256" key="4">
    <source>
        <dbReference type="ARBA" id="ARBA00012314"/>
    </source>
</evidence>
<dbReference type="EMBL" id="JAEQNE010000003">
    <property type="protein sequence ID" value="MBL0392728.1"/>
    <property type="molecule type" value="Genomic_DNA"/>
</dbReference>
<comment type="caution">
    <text evidence="19">The sequence shown here is derived from an EMBL/GenBank/DDBJ whole genome shotgun (WGS) entry which is preliminary data.</text>
</comment>
<evidence type="ECO:0000256" key="5">
    <source>
        <dbReference type="ARBA" id="ARBA00022559"/>
    </source>
</evidence>
<dbReference type="RefSeq" id="WP_201675336.1">
    <property type="nucleotide sequence ID" value="NZ_JAEQNE010000003.1"/>
</dbReference>
<evidence type="ECO:0000256" key="15">
    <source>
        <dbReference type="PIRSR" id="PIRSR038927-4"/>
    </source>
</evidence>
<accession>A0A936Z144</accession>
<dbReference type="SUPFAM" id="SSF56634">
    <property type="entry name" value="Heme-dependent catalase-like"/>
    <property type="match status" value="1"/>
</dbReference>
<keyword evidence="7 11" id="KW-0479">Metal-binding</keyword>
<dbReference type="InterPro" id="IPR024712">
    <property type="entry name" value="Catalase_clade2"/>
</dbReference>
<feature type="binding site" description="axial binding residue" evidence="13">
    <location>
        <position position="371"/>
    </location>
    <ligand>
        <name>heme</name>
        <dbReference type="ChEBI" id="CHEBI:30413"/>
    </ligand>
    <ligandPart>
        <name>Fe</name>
        <dbReference type="ChEBI" id="CHEBI:18248"/>
    </ligandPart>
</feature>
<evidence type="ECO:0000256" key="6">
    <source>
        <dbReference type="ARBA" id="ARBA00022617"/>
    </source>
</evidence>
<dbReference type="InterPro" id="IPR018028">
    <property type="entry name" value="Catalase"/>
</dbReference>
<dbReference type="PANTHER" id="PTHR42821:SF1">
    <property type="entry name" value="CATALASE-B"/>
    <property type="match status" value="1"/>
</dbReference>
<comment type="cofactor">
    <cofactor evidence="1 11 13">
        <name>heme</name>
        <dbReference type="ChEBI" id="CHEBI:30413"/>
    </cofactor>
</comment>
<feature type="binding site" evidence="14">
    <location>
        <position position="367"/>
    </location>
    <ligand>
        <name>heme</name>
        <dbReference type="ChEBI" id="CHEBI:30413"/>
    </ligand>
</feature>
<gene>
    <name evidence="19" type="ORF">JJ685_16425</name>
</gene>
<name>A0A936Z144_9BURK</name>
<dbReference type="Gene3D" id="2.40.180.10">
    <property type="entry name" value="Catalase core domain"/>
    <property type="match status" value="1"/>
</dbReference>
<proteinExistence type="inferred from homology"/>
<organism evidence="19 20">
    <name type="scientific">Ramlibacter monticola</name>
    <dbReference type="NCBI Taxonomy" id="1926872"/>
    <lineage>
        <taxon>Bacteria</taxon>
        <taxon>Pseudomonadati</taxon>
        <taxon>Pseudomonadota</taxon>
        <taxon>Betaproteobacteria</taxon>
        <taxon>Burkholderiales</taxon>
        <taxon>Comamonadaceae</taxon>
        <taxon>Ramlibacter</taxon>
    </lineage>
</organism>
<dbReference type="AlphaFoldDB" id="A0A936Z144"/>
<dbReference type="Pfam" id="PF06628">
    <property type="entry name" value="Catalase-rel"/>
    <property type="match status" value="1"/>
</dbReference>
<evidence type="ECO:0000313" key="19">
    <source>
        <dbReference type="EMBL" id="MBL0392728.1"/>
    </source>
</evidence>
<comment type="catalytic activity">
    <reaction evidence="11 16">
        <text>2 H2O2 = O2 + 2 H2O</text>
        <dbReference type="Rhea" id="RHEA:20309"/>
        <dbReference type="ChEBI" id="CHEBI:15377"/>
        <dbReference type="ChEBI" id="CHEBI:15379"/>
        <dbReference type="ChEBI" id="CHEBI:16240"/>
        <dbReference type="EC" id="1.11.1.6"/>
    </reaction>
</comment>
<dbReference type="GO" id="GO:0004096">
    <property type="term" value="F:catalase activity"/>
    <property type="evidence" value="ECO:0007669"/>
    <property type="project" value="UniProtKB-UniRule"/>
</dbReference>
<evidence type="ECO:0000256" key="10">
    <source>
        <dbReference type="ARBA" id="ARBA00023324"/>
    </source>
</evidence>
<dbReference type="GO" id="GO:0046872">
    <property type="term" value="F:metal ion binding"/>
    <property type="evidence" value="ECO:0007669"/>
    <property type="project" value="UniProtKB-KW"/>
</dbReference>
<dbReference type="SMART" id="SM01060">
    <property type="entry name" value="Catalase"/>
    <property type="match status" value="1"/>
</dbReference>
<feature type="cross-link" description="3'-histidyl-3-tyrosine (His-Tyr)" evidence="15">
    <location>
        <begin position="348"/>
        <end position="371"/>
    </location>
</feature>
<evidence type="ECO:0000256" key="8">
    <source>
        <dbReference type="ARBA" id="ARBA00023002"/>
    </source>
</evidence>
<evidence type="ECO:0000256" key="3">
    <source>
        <dbReference type="ARBA" id="ARBA00010660"/>
    </source>
</evidence>
<dbReference type="InterPro" id="IPR041399">
    <property type="entry name" value="Catalase_large_C"/>
</dbReference>
<feature type="active site" evidence="12">
    <location>
        <position position="157"/>
    </location>
</feature>
<dbReference type="PROSITE" id="PS00437">
    <property type="entry name" value="CATALASE_1"/>
    <property type="match status" value="1"/>
</dbReference>
<keyword evidence="9 11" id="KW-0408">Iron</keyword>
<dbReference type="PIRSF" id="PIRSF038927">
    <property type="entry name" value="Catalase_clade2"/>
    <property type="match status" value="1"/>
</dbReference>
<dbReference type="InterPro" id="IPR020835">
    <property type="entry name" value="Catalase_sf"/>
</dbReference>
<keyword evidence="8 11" id="KW-0560">Oxidoreductase</keyword>
<dbReference type="GO" id="GO:0042744">
    <property type="term" value="P:hydrogen peroxide catabolic process"/>
    <property type="evidence" value="ECO:0007669"/>
    <property type="project" value="UniProtKB-UniRule"/>
</dbReference>
<dbReference type="PANTHER" id="PTHR42821">
    <property type="entry name" value="CATALASE"/>
    <property type="match status" value="1"/>
</dbReference>
<comment type="function">
    <text evidence="2 11">Decomposes hydrogen peroxide into water and oxygen; serves to protect cells from the toxic effects of hydrogen peroxide.</text>
</comment>
<dbReference type="InterPro" id="IPR002226">
    <property type="entry name" value="Catalase_haem_BS"/>
</dbReference>
<dbReference type="CDD" id="cd03132">
    <property type="entry name" value="GATase1_catalase"/>
    <property type="match status" value="1"/>
</dbReference>
<evidence type="ECO:0000256" key="9">
    <source>
        <dbReference type="ARBA" id="ARBA00023004"/>
    </source>
</evidence>
<protein>
    <recommendedName>
        <fullName evidence="4 11">Catalase</fullName>
        <ecNumber evidence="4 11">1.11.1.6</ecNumber>
    </recommendedName>
</protein>
<evidence type="ECO:0000313" key="20">
    <source>
        <dbReference type="Proteomes" id="UP000599109"/>
    </source>
</evidence>
<evidence type="ECO:0000256" key="13">
    <source>
        <dbReference type="PIRSR" id="PIRSR038927-2"/>
    </source>
</evidence>
<evidence type="ECO:0000256" key="17">
    <source>
        <dbReference type="SAM" id="MobiDB-lite"/>
    </source>
</evidence>
<keyword evidence="10 11" id="KW-0376">Hydrogen peroxide</keyword>
<dbReference type="Pfam" id="PF18011">
    <property type="entry name" value="Catalase_C"/>
    <property type="match status" value="1"/>
</dbReference>
<evidence type="ECO:0000256" key="7">
    <source>
        <dbReference type="ARBA" id="ARBA00022723"/>
    </source>
</evidence>
<dbReference type="InterPro" id="IPR011614">
    <property type="entry name" value="Catalase_core"/>
</dbReference>
<dbReference type="GO" id="GO:0006979">
    <property type="term" value="P:response to oxidative stress"/>
    <property type="evidence" value="ECO:0007669"/>
    <property type="project" value="InterPro"/>
</dbReference>
<dbReference type="Gene3D" id="1.20.1370.20">
    <property type="match status" value="1"/>
</dbReference>
<keyword evidence="5 11" id="KW-0575">Peroxidase</keyword>
<evidence type="ECO:0000256" key="2">
    <source>
        <dbReference type="ARBA" id="ARBA00002974"/>
    </source>
</evidence>
<evidence type="ECO:0000256" key="11">
    <source>
        <dbReference type="PIRNR" id="PIRNR038927"/>
    </source>
</evidence>
<dbReference type="CDD" id="cd08155">
    <property type="entry name" value="catalase_clade_2"/>
    <property type="match status" value="1"/>
</dbReference>
<dbReference type="InterPro" id="IPR024708">
    <property type="entry name" value="Catalase_AS"/>
</dbReference>
<dbReference type="GO" id="GO:0005829">
    <property type="term" value="C:cytosol"/>
    <property type="evidence" value="ECO:0007669"/>
    <property type="project" value="TreeGrafter"/>
</dbReference>
<feature type="region of interest" description="Disordered" evidence="17">
    <location>
        <begin position="1"/>
        <end position="20"/>
    </location>
</feature>
<dbReference type="Proteomes" id="UP000599109">
    <property type="component" value="Unassembled WGS sequence"/>
</dbReference>
<dbReference type="InterPro" id="IPR043156">
    <property type="entry name" value="Catalase_clade2_helical"/>
</dbReference>
<dbReference type="PROSITE" id="PS00438">
    <property type="entry name" value="CATALASE_2"/>
    <property type="match status" value="1"/>
</dbReference>
<evidence type="ECO:0000259" key="18">
    <source>
        <dbReference type="SMART" id="SM01060"/>
    </source>
</evidence>
<feature type="binding site" evidence="14">
    <location>
        <position position="170"/>
    </location>
    <ligand>
        <name>heme</name>
        <dbReference type="ChEBI" id="CHEBI:30413"/>
    </ligand>
</feature>
<sequence>MASSRTEGSRKSKVGDAVANRQKQLEAFTQGPESQLTTNHGVVLPDNHNSLKAGIRGPGLLEDFILREKITHFDHERIPERVVHARGAAAHGYFELTRPLVEYTKADFLQEVGSRTPVFVRFSTVVGSRGSADTVRDVRGFAVKFYTREGNYDLVGNNMPVFFIQDAMKFPDLVHALKPEPHHEMPQASSAHDTFWDFVSLMPESSHMLMWLMSDRALPRSYRMMEGFGVHTFRFVNARGASHFVKFHWRPKLGKHALAWDEAQKIAGRDPDFHRRDLWEAIERGDFPEWELGLQLVDEDRADKLGFDLLDPTKLVPEEVVPVTVIGRMVLHRNPDNFFAETEQVAFHPGHIVPGIDFTNDPLLQGRLFSYLDTQLARLGGPNFQELPINRGVCPVHNFQRGGMHRMTIPRGRVSYEPNTLGTGSEFRVDGGEQGFQSLAEEVEPPKTRRRSPTFDDHFTQATLFWNSQSAAEKEHIIAAFQFELSRVETPAIRQRVVDNLAHVDARLARKVAEPLGISPPDARSAAGRAGFREPRAKSTLELSPSLSMEGNGGGIQTRKVAVVMAQGVELGAFKVIQQALLDAGAITRVVAAHLGTLASSSGQQVPVDHTFLTMSSVMFDAVLVPGGAAAAQALMKDGDAVHFVLEAFKHCKPLCLIGESVEILRRVGVELAEGPPPAGVIVGTNEPTARLQLGQDFIAAIAKHRHWSRALVEQVPA</sequence>
<feature type="binding site" evidence="14">
    <location>
        <position position="81"/>
    </location>
    <ligand>
        <name>heme</name>
        <dbReference type="ChEBI" id="CHEBI:30413"/>
    </ligand>
</feature>
<dbReference type="PRINTS" id="PR00067">
    <property type="entry name" value="CATALASE"/>
</dbReference>
<keyword evidence="6 11" id="KW-0349">Heme</keyword>
<dbReference type="InterPro" id="IPR010582">
    <property type="entry name" value="Catalase_immune_responsive"/>
</dbReference>
<feature type="binding site" evidence="14">
    <location>
        <position position="378"/>
    </location>
    <ligand>
        <name>heme</name>
        <dbReference type="ChEBI" id="CHEBI:30413"/>
    </ligand>
</feature>
<dbReference type="InterPro" id="IPR029062">
    <property type="entry name" value="Class_I_gatase-like"/>
</dbReference>
<dbReference type="GO" id="GO:0020037">
    <property type="term" value="F:heme binding"/>
    <property type="evidence" value="ECO:0007669"/>
    <property type="project" value="UniProtKB-UniRule"/>
</dbReference>
<evidence type="ECO:0000256" key="14">
    <source>
        <dbReference type="PIRSR" id="PIRSR038927-3"/>
    </source>
</evidence>
<evidence type="ECO:0000256" key="1">
    <source>
        <dbReference type="ARBA" id="ARBA00001971"/>
    </source>
</evidence>
<dbReference type="Gene3D" id="3.40.50.880">
    <property type="match status" value="1"/>
</dbReference>
<reference evidence="19 20" key="1">
    <citation type="journal article" date="2017" name="Int. J. Syst. Evol. Microbiol.">
        <title>Ramlibacter monticola sp. nov., isolated from forest soil.</title>
        <authorList>
            <person name="Chaudhary D.K."/>
            <person name="Kim J."/>
        </authorList>
    </citation>
    <scope>NUCLEOTIDE SEQUENCE [LARGE SCALE GENOMIC DNA]</scope>
    <source>
        <strain evidence="19 20">KACC 19175</strain>
    </source>
</reference>
<dbReference type="SUPFAM" id="SSF52317">
    <property type="entry name" value="Class I glutamine amidotransferase-like"/>
    <property type="match status" value="1"/>
</dbReference>
<dbReference type="EC" id="1.11.1.6" evidence="4 11"/>
<feature type="domain" description="Catalase core" evidence="18">
    <location>
        <begin position="37"/>
        <end position="425"/>
    </location>
</feature>
<evidence type="ECO:0000256" key="12">
    <source>
        <dbReference type="PIRSR" id="PIRSR038927-1"/>
    </source>
</evidence>
<feature type="region of interest" description="Disordered" evidence="17">
    <location>
        <begin position="519"/>
        <end position="551"/>
    </location>
</feature>